<dbReference type="SMART" id="SM00184">
    <property type="entry name" value="RING"/>
    <property type="match status" value="1"/>
</dbReference>
<dbReference type="AlphaFoldDB" id="A0A1W0WMP4"/>
<evidence type="ECO:0000259" key="8">
    <source>
        <dbReference type="PROSITE" id="PS50089"/>
    </source>
</evidence>
<protein>
    <submittedName>
        <fullName evidence="9">Polycomb complex protein BMI-1</fullName>
    </submittedName>
</protein>
<evidence type="ECO:0000313" key="9">
    <source>
        <dbReference type="EMBL" id="OQV16459.1"/>
    </source>
</evidence>
<dbReference type="InterPro" id="IPR051507">
    <property type="entry name" value="PcG_RING_finger"/>
</dbReference>
<keyword evidence="10" id="KW-1185">Reference proteome</keyword>
<dbReference type="InterPro" id="IPR001841">
    <property type="entry name" value="Znf_RING"/>
</dbReference>
<feature type="compositionally biased region" description="Basic and acidic residues" evidence="7">
    <location>
        <begin position="386"/>
        <end position="395"/>
    </location>
</feature>
<evidence type="ECO:0000256" key="6">
    <source>
        <dbReference type="PROSITE-ProRule" id="PRU00175"/>
    </source>
</evidence>
<feature type="domain" description="RING-type" evidence="8">
    <location>
        <begin position="70"/>
        <end position="109"/>
    </location>
</feature>
<dbReference type="Gene3D" id="3.10.20.90">
    <property type="entry name" value="Phosphatidylinositol 3-kinase Catalytic Subunit, Chain A, domain 1"/>
    <property type="match status" value="1"/>
</dbReference>
<dbReference type="OrthoDB" id="1305878at2759"/>
<evidence type="ECO:0000256" key="2">
    <source>
        <dbReference type="ARBA" id="ARBA00022723"/>
    </source>
</evidence>
<dbReference type="Gene3D" id="3.30.40.10">
    <property type="entry name" value="Zinc/RING finger domain, C3HC4 (zinc finger)"/>
    <property type="match status" value="1"/>
</dbReference>
<evidence type="ECO:0000313" key="10">
    <source>
        <dbReference type="Proteomes" id="UP000192578"/>
    </source>
</evidence>
<feature type="compositionally biased region" description="Basic and acidic residues" evidence="7">
    <location>
        <begin position="436"/>
        <end position="452"/>
    </location>
</feature>
<keyword evidence="3 6" id="KW-0863">Zinc-finger</keyword>
<comment type="subcellular location">
    <subcellularLocation>
        <location evidence="1">Nucleus</location>
    </subcellularLocation>
</comment>
<evidence type="ECO:0000256" key="3">
    <source>
        <dbReference type="ARBA" id="ARBA00022771"/>
    </source>
</evidence>
<proteinExistence type="predicted"/>
<keyword evidence="4" id="KW-0862">Zinc</keyword>
<sequence length="559" mass="62551">MVPLVKDQRVAFCLDFDETKLLCSQRAEEESSDNVPARAQEEEEGGGLIMSQWDQLRTVALSEINARFSCPLCRGYIIDCVTAEECGHAYCRSCIARHIANGTVTCPSCARFINKDEPGEPFQKLKADPVLQRLIFKLVPNLVSKETERRATYLGSEKAARQEVKQSVGDGALFFNDRSCVCIELKPRLISPPATPIAREEKQESCYLRMELSSPLCILVDYVKLRTGTNAKVSLSSSPKAPVLEHDLRLVDLAYLIAWDMKRPLPVYYELIDSHNQPAGRLQPLTPMLRTKESNPRSSDKPSDNRPQTSSSILVRTHQGSSSRPDYHPTKHHHRHQSQLAAPHSPYSSHMQISQPSLQPTPKLKLKLNKNNGGTWQATSAFICPPRDEATDSREYGSITTEPDQRGSVGRPRKLDREPDQRGSVEDQRGSVGRPRKLDREPDQRGSVEDQGRSVGRPRKLDSLFEQGKEGRSYAVKRPFEETHDPVVAPKVAKVLPFPVYTGGDEEEIPYLPRKDAGETAFRFRADSDSEILKSTGLVPFSPTSSGNNIMSIRRILQG</sequence>
<dbReference type="PROSITE" id="PS50089">
    <property type="entry name" value="ZF_RING_2"/>
    <property type="match status" value="1"/>
</dbReference>
<accession>A0A1W0WMP4</accession>
<keyword evidence="2" id="KW-0479">Metal-binding</keyword>
<dbReference type="PROSITE" id="PS00518">
    <property type="entry name" value="ZF_RING_1"/>
    <property type="match status" value="1"/>
</dbReference>
<feature type="compositionally biased region" description="Basic and acidic residues" evidence="7">
    <location>
        <begin position="459"/>
        <end position="468"/>
    </location>
</feature>
<evidence type="ECO:0000256" key="4">
    <source>
        <dbReference type="ARBA" id="ARBA00022833"/>
    </source>
</evidence>
<feature type="region of interest" description="Disordered" evidence="7">
    <location>
        <begin position="279"/>
        <end position="468"/>
    </location>
</feature>
<reference evidence="10" key="1">
    <citation type="submission" date="2017-01" db="EMBL/GenBank/DDBJ databases">
        <title>Comparative genomics of anhydrobiosis in the tardigrade Hypsibius dujardini.</title>
        <authorList>
            <person name="Yoshida Y."/>
            <person name="Koutsovoulos G."/>
            <person name="Laetsch D."/>
            <person name="Stevens L."/>
            <person name="Kumar S."/>
            <person name="Horikawa D."/>
            <person name="Ishino K."/>
            <person name="Komine S."/>
            <person name="Tomita M."/>
            <person name="Blaxter M."/>
            <person name="Arakawa K."/>
        </authorList>
    </citation>
    <scope>NUCLEOTIDE SEQUENCE [LARGE SCALE GENOMIC DNA]</scope>
    <source>
        <strain evidence="10">Z151</strain>
    </source>
</reference>
<dbReference type="GO" id="GO:0005634">
    <property type="term" value="C:nucleus"/>
    <property type="evidence" value="ECO:0007669"/>
    <property type="project" value="UniProtKB-SubCell"/>
</dbReference>
<dbReference type="EMBL" id="MTYJ01000074">
    <property type="protein sequence ID" value="OQV16459.1"/>
    <property type="molecule type" value="Genomic_DNA"/>
</dbReference>
<feature type="compositionally biased region" description="Basic and acidic residues" evidence="7">
    <location>
        <begin position="290"/>
        <end position="304"/>
    </location>
</feature>
<dbReference type="PANTHER" id="PTHR45893">
    <property type="entry name" value="POLYCOMB GROUP RING FINGER PROTEIN"/>
    <property type="match status" value="1"/>
</dbReference>
<dbReference type="InterPro" id="IPR013083">
    <property type="entry name" value="Znf_RING/FYVE/PHD"/>
</dbReference>
<dbReference type="GO" id="GO:0008270">
    <property type="term" value="F:zinc ion binding"/>
    <property type="evidence" value="ECO:0007669"/>
    <property type="project" value="UniProtKB-KW"/>
</dbReference>
<organism evidence="9 10">
    <name type="scientific">Hypsibius exemplaris</name>
    <name type="common">Freshwater tardigrade</name>
    <dbReference type="NCBI Taxonomy" id="2072580"/>
    <lineage>
        <taxon>Eukaryota</taxon>
        <taxon>Metazoa</taxon>
        <taxon>Ecdysozoa</taxon>
        <taxon>Tardigrada</taxon>
        <taxon>Eutardigrada</taxon>
        <taxon>Parachela</taxon>
        <taxon>Hypsibioidea</taxon>
        <taxon>Hypsibiidae</taxon>
        <taxon>Hypsibius</taxon>
    </lineage>
</organism>
<evidence type="ECO:0000256" key="5">
    <source>
        <dbReference type="ARBA" id="ARBA00023242"/>
    </source>
</evidence>
<dbReference type="InterPro" id="IPR018957">
    <property type="entry name" value="Znf_C3HC4_RING-type"/>
</dbReference>
<dbReference type="Proteomes" id="UP000192578">
    <property type="component" value="Unassembled WGS sequence"/>
</dbReference>
<evidence type="ECO:0000256" key="1">
    <source>
        <dbReference type="ARBA" id="ARBA00004123"/>
    </source>
</evidence>
<gene>
    <name evidence="9" type="ORF">BV898_09449</name>
</gene>
<dbReference type="Pfam" id="PF00097">
    <property type="entry name" value="zf-C3HC4"/>
    <property type="match status" value="1"/>
</dbReference>
<feature type="compositionally biased region" description="Polar residues" evidence="7">
    <location>
        <begin position="346"/>
        <end position="360"/>
    </location>
</feature>
<feature type="compositionally biased region" description="Basic and acidic residues" evidence="7">
    <location>
        <begin position="413"/>
        <end position="429"/>
    </location>
</feature>
<comment type="caution">
    <text evidence="9">The sequence shown here is derived from an EMBL/GenBank/DDBJ whole genome shotgun (WGS) entry which is preliminary data.</text>
</comment>
<dbReference type="SUPFAM" id="SSF57850">
    <property type="entry name" value="RING/U-box"/>
    <property type="match status" value="1"/>
</dbReference>
<evidence type="ECO:0000256" key="7">
    <source>
        <dbReference type="SAM" id="MobiDB-lite"/>
    </source>
</evidence>
<keyword evidence="5" id="KW-0539">Nucleus</keyword>
<feature type="compositionally biased region" description="Polar residues" evidence="7">
    <location>
        <begin position="305"/>
        <end position="324"/>
    </location>
</feature>
<name>A0A1W0WMP4_HYPEX</name>
<dbReference type="InterPro" id="IPR017907">
    <property type="entry name" value="Znf_RING_CS"/>
</dbReference>